<dbReference type="InterPro" id="IPR002110">
    <property type="entry name" value="Ankyrin_rpt"/>
</dbReference>
<dbReference type="PROSITE" id="PS50297">
    <property type="entry name" value="ANK_REP_REGION"/>
    <property type="match status" value="3"/>
</dbReference>
<evidence type="ECO:0000313" key="6">
    <source>
        <dbReference type="Proteomes" id="UP000277580"/>
    </source>
</evidence>
<evidence type="ECO:0000256" key="3">
    <source>
        <dbReference type="SAM" id="MobiDB-lite"/>
    </source>
</evidence>
<dbReference type="EMBL" id="ML119128">
    <property type="protein sequence ID" value="RPB12621.1"/>
    <property type="molecule type" value="Genomic_DNA"/>
</dbReference>
<keyword evidence="1" id="KW-0677">Repeat</keyword>
<feature type="repeat" description="ANK" evidence="2">
    <location>
        <begin position="661"/>
        <end position="683"/>
    </location>
</feature>
<gene>
    <name evidence="5" type="ORF">P167DRAFT_605748</name>
</gene>
<sequence length="1070" mass="117485">MSECTTTPVGAGPARAPQKKNFFATFKGVLSILDPRKLYKGRRVSLNAGAQVQEKAESIQREGELAGEDGTKGDSSVSAPEGTVIPPVKPKDATPPAALLHYLAILHGFRKPQVTDAPQIPSTLYKTLGDSERTELLKWVTPVPYEQHHRSAAHARTDGTGAWLFESTVFREWRDSNSSTLIRLHGMPGSGKRTLTSLLIDVLLLDRQTHPGIEGFAYFYCDPRDKACWDPDMVLRALLVQLCTNLDATAVYGAVCRAWKKGYLPTKSLLVDLLGVYPQNTIVIYNPSSALFEILEEVVLATKGTVKVFVAVEEGVEGWEQSDKISPVMALEMANEGDIDTLLDVSVKNMKNLGVAGESEEVGQLIRSTLRAKANGCFLWVDLQLKMLSQLSSSALVQEYLRSQNLPTDLESLYEYILSEHIHTQPVTEKDLAHRVTQWLLCAPRALSPEELVEATNAADINTVLRVCHNLVIEDHETGVVRFAHRSIQDFLERKGGEIPQAHEMAAERCLHYLTAEPDVTAAVAAAIGAPPAPFAAYASQFWGHHVQQCRDSEKIKEQLLRFFGTIERPSPQFVFWLTDPHNAVTPSLTSTPLSVLPAACHYGFLELLDLTKPFDANTRTAADSLSLLSLAAGSGHTETVRTLISHGAMVNQAGSKYGYALHYAAAQGQVDGVQVLLQNGADPHRIGWNSEAALVAAVRGGHESTVKMLLQREAGRNVNAAFVAAAGSERKRILEALIEAGPDVGAGTATMWAAIEAAVSGGVPENLALLIELLKTRRGFEGIAMDEFGSHAARAAVRAGSVEMLQTVFDMLPAADLDLHSPVSGKTALQLALEAGSAPLSDFLIGRGARVTRLRNLLIKQLHWARDEAWFPSLLWFLGTRSSLDEPVLTPQDVRDVQTLLLKLTGLPEKVVSRILHLGEYWVYTEASREEKWAVQQHHPQQPYVQVPIESSLEAPVRRITFCMRSHDQGWADDRSLWGTYHGSHTWFEAGPVGEQGADGRKDVQRNLAATWEAKTHMVTWDANDPGAESCWLRTLKAGQVLGVYPRAQYPGWVNHVERVDVRVYCAWA</sequence>
<feature type="domain" description="Nephrocystin 3-like N-terminal" evidence="4">
    <location>
        <begin position="159"/>
        <end position="248"/>
    </location>
</feature>
<dbReference type="STRING" id="1392247.A0A3N4KW91"/>
<feature type="compositionally biased region" description="Basic and acidic residues" evidence="3">
    <location>
        <begin position="54"/>
        <end position="72"/>
    </location>
</feature>
<dbReference type="Pfam" id="PF24883">
    <property type="entry name" value="NPHP3_N"/>
    <property type="match status" value="1"/>
</dbReference>
<dbReference type="Pfam" id="PF12796">
    <property type="entry name" value="Ank_2"/>
    <property type="match status" value="1"/>
</dbReference>
<dbReference type="Proteomes" id="UP000277580">
    <property type="component" value="Unassembled WGS sequence"/>
</dbReference>
<evidence type="ECO:0000313" key="5">
    <source>
        <dbReference type="EMBL" id="RPB12621.1"/>
    </source>
</evidence>
<dbReference type="PANTHER" id="PTHR10039">
    <property type="entry name" value="AMELOGENIN"/>
    <property type="match status" value="1"/>
</dbReference>
<reference evidence="5 6" key="1">
    <citation type="journal article" date="2018" name="Nat. Ecol. Evol.">
        <title>Pezizomycetes genomes reveal the molecular basis of ectomycorrhizal truffle lifestyle.</title>
        <authorList>
            <person name="Murat C."/>
            <person name="Payen T."/>
            <person name="Noel B."/>
            <person name="Kuo A."/>
            <person name="Morin E."/>
            <person name="Chen J."/>
            <person name="Kohler A."/>
            <person name="Krizsan K."/>
            <person name="Balestrini R."/>
            <person name="Da Silva C."/>
            <person name="Montanini B."/>
            <person name="Hainaut M."/>
            <person name="Levati E."/>
            <person name="Barry K.W."/>
            <person name="Belfiori B."/>
            <person name="Cichocki N."/>
            <person name="Clum A."/>
            <person name="Dockter R.B."/>
            <person name="Fauchery L."/>
            <person name="Guy J."/>
            <person name="Iotti M."/>
            <person name="Le Tacon F."/>
            <person name="Lindquist E.A."/>
            <person name="Lipzen A."/>
            <person name="Malagnac F."/>
            <person name="Mello A."/>
            <person name="Molinier V."/>
            <person name="Miyauchi S."/>
            <person name="Poulain J."/>
            <person name="Riccioni C."/>
            <person name="Rubini A."/>
            <person name="Sitrit Y."/>
            <person name="Splivallo R."/>
            <person name="Traeger S."/>
            <person name="Wang M."/>
            <person name="Zifcakova L."/>
            <person name="Wipf D."/>
            <person name="Zambonelli A."/>
            <person name="Paolocci F."/>
            <person name="Nowrousian M."/>
            <person name="Ottonello S."/>
            <person name="Baldrian P."/>
            <person name="Spatafora J.W."/>
            <person name="Henrissat B."/>
            <person name="Nagy L.G."/>
            <person name="Aury J.M."/>
            <person name="Wincker P."/>
            <person name="Grigoriev I.V."/>
            <person name="Bonfante P."/>
            <person name="Martin F.M."/>
        </authorList>
    </citation>
    <scope>NUCLEOTIDE SEQUENCE [LARGE SCALE GENOMIC DNA]</scope>
    <source>
        <strain evidence="5 6">CCBAS932</strain>
    </source>
</reference>
<dbReference type="PANTHER" id="PTHR10039:SF16">
    <property type="entry name" value="GPI INOSITOL-DEACYLASE"/>
    <property type="match status" value="1"/>
</dbReference>
<evidence type="ECO:0000256" key="2">
    <source>
        <dbReference type="PROSITE-ProRule" id="PRU00023"/>
    </source>
</evidence>
<accession>A0A3N4KW91</accession>
<dbReference type="InterPro" id="IPR056884">
    <property type="entry name" value="NPHP3-like_N"/>
</dbReference>
<dbReference type="OrthoDB" id="195446at2759"/>
<dbReference type="Gene3D" id="1.25.40.20">
    <property type="entry name" value="Ankyrin repeat-containing domain"/>
    <property type="match status" value="2"/>
</dbReference>
<dbReference type="SUPFAM" id="SSF48403">
    <property type="entry name" value="Ankyrin repeat"/>
    <property type="match status" value="1"/>
</dbReference>
<feature type="repeat" description="ANK" evidence="2">
    <location>
        <begin position="825"/>
        <end position="857"/>
    </location>
</feature>
<proteinExistence type="predicted"/>
<dbReference type="PROSITE" id="PS50088">
    <property type="entry name" value="ANK_REPEAT"/>
    <property type="match status" value="3"/>
</dbReference>
<name>A0A3N4KW91_9PEZI</name>
<dbReference type="SMART" id="SM00248">
    <property type="entry name" value="ANK"/>
    <property type="match status" value="5"/>
</dbReference>
<organism evidence="5 6">
    <name type="scientific">Morchella conica CCBAS932</name>
    <dbReference type="NCBI Taxonomy" id="1392247"/>
    <lineage>
        <taxon>Eukaryota</taxon>
        <taxon>Fungi</taxon>
        <taxon>Dikarya</taxon>
        <taxon>Ascomycota</taxon>
        <taxon>Pezizomycotina</taxon>
        <taxon>Pezizomycetes</taxon>
        <taxon>Pezizales</taxon>
        <taxon>Morchellaceae</taxon>
        <taxon>Morchella</taxon>
    </lineage>
</organism>
<dbReference type="AlphaFoldDB" id="A0A3N4KW91"/>
<keyword evidence="6" id="KW-1185">Reference proteome</keyword>
<dbReference type="InterPro" id="IPR036770">
    <property type="entry name" value="Ankyrin_rpt-contain_sf"/>
</dbReference>
<protein>
    <recommendedName>
        <fullName evidence="4">Nephrocystin 3-like N-terminal domain-containing protein</fullName>
    </recommendedName>
</protein>
<feature type="repeat" description="ANK" evidence="2">
    <location>
        <begin position="624"/>
        <end position="656"/>
    </location>
</feature>
<feature type="region of interest" description="Disordered" evidence="3">
    <location>
        <begin position="49"/>
        <end position="91"/>
    </location>
</feature>
<evidence type="ECO:0000256" key="1">
    <source>
        <dbReference type="ARBA" id="ARBA00022737"/>
    </source>
</evidence>
<evidence type="ECO:0000259" key="4">
    <source>
        <dbReference type="Pfam" id="PF24883"/>
    </source>
</evidence>
<dbReference type="InParanoid" id="A0A3N4KW91"/>
<keyword evidence="2" id="KW-0040">ANK repeat</keyword>